<dbReference type="Pfam" id="PF00440">
    <property type="entry name" value="TetR_N"/>
    <property type="match status" value="1"/>
</dbReference>
<dbReference type="SUPFAM" id="SSF48498">
    <property type="entry name" value="Tetracyclin repressor-like, C-terminal domain"/>
    <property type="match status" value="1"/>
</dbReference>
<dbReference type="InterPro" id="IPR001647">
    <property type="entry name" value="HTH_TetR"/>
</dbReference>
<dbReference type="GO" id="GO:0003677">
    <property type="term" value="F:DNA binding"/>
    <property type="evidence" value="ECO:0007669"/>
    <property type="project" value="UniProtKB-UniRule"/>
</dbReference>
<evidence type="ECO:0000256" key="1">
    <source>
        <dbReference type="ARBA" id="ARBA00023125"/>
    </source>
</evidence>
<sequence length="223" mass="24859">MVQEKGYSVSSSDSSRQKSKKPRQARDAEATQAQILDAAEEEFARYGLAGTKIDEIAARTGVVKAMIYYYFKSKEGLYQAVMQRIGSELDIVSEQLVSDSLSIQEAIEASIRSGITYGAMYPHRGMLWFYEAIQNQGQYGQSSGWQKSFWGITTILERGMAEGVVRSLDPFLTAINILGVCTFYFNAHENLKYLDPARQLLSAEAIEQQIQAAIDLIWAGIKA</sequence>
<organism evidence="5 6">
    <name type="scientific">Chamaesiphon polymorphus CCALA 037</name>
    <dbReference type="NCBI Taxonomy" id="2107692"/>
    <lineage>
        <taxon>Bacteria</taxon>
        <taxon>Bacillati</taxon>
        <taxon>Cyanobacteriota</taxon>
        <taxon>Cyanophyceae</taxon>
        <taxon>Gomontiellales</taxon>
        <taxon>Chamaesiphonaceae</taxon>
        <taxon>Chamaesiphon</taxon>
    </lineage>
</organism>
<feature type="compositionally biased region" description="Low complexity" evidence="3">
    <location>
        <begin position="1"/>
        <end position="14"/>
    </location>
</feature>
<gene>
    <name evidence="5" type="ORF">C7B77_01230</name>
</gene>
<protein>
    <submittedName>
        <fullName evidence="5">TetR family transcriptional regulator</fullName>
    </submittedName>
</protein>
<keyword evidence="1 2" id="KW-0238">DNA-binding</keyword>
<dbReference type="InterPro" id="IPR009057">
    <property type="entry name" value="Homeodomain-like_sf"/>
</dbReference>
<dbReference type="PRINTS" id="PR00455">
    <property type="entry name" value="HTHTETR"/>
</dbReference>
<dbReference type="RefSeq" id="WP_106299522.1">
    <property type="nucleotide sequence ID" value="NZ_PVWO01000007.1"/>
</dbReference>
<reference evidence="5 6" key="1">
    <citation type="submission" date="2018-03" db="EMBL/GenBank/DDBJ databases">
        <title>The ancient ancestry and fast evolution of plastids.</title>
        <authorList>
            <person name="Moore K.R."/>
            <person name="Magnabosco C."/>
            <person name="Momper L."/>
            <person name="Gold D.A."/>
            <person name="Bosak T."/>
            <person name="Fournier G.P."/>
        </authorList>
    </citation>
    <scope>NUCLEOTIDE SEQUENCE [LARGE SCALE GENOMIC DNA]</scope>
    <source>
        <strain evidence="5 6">CCALA 037</strain>
    </source>
</reference>
<dbReference type="Proteomes" id="UP000238937">
    <property type="component" value="Unassembled WGS sequence"/>
</dbReference>
<name>A0A2T1GN81_9CYAN</name>
<evidence type="ECO:0000256" key="2">
    <source>
        <dbReference type="PROSITE-ProRule" id="PRU00335"/>
    </source>
</evidence>
<feature type="region of interest" description="Disordered" evidence="3">
    <location>
        <begin position="1"/>
        <end position="31"/>
    </location>
</feature>
<proteinExistence type="predicted"/>
<dbReference type="OrthoDB" id="9800152at2"/>
<dbReference type="Gene3D" id="1.10.357.10">
    <property type="entry name" value="Tetracycline Repressor, domain 2"/>
    <property type="match status" value="1"/>
</dbReference>
<dbReference type="InterPro" id="IPR036271">
    <property type="entry name" value="Tet_transcr_reg_TetR-rel_C_sf"/>
</dbReference>
<evidence type="ECO:0000256" key="3">
    <source>
        <dbReference type="SAM" id="MobiDB-lite"/>
    </source>
</evidence>
<dbReference type="SUPFAM" id="SSF46689">
    <property type="entry name" value="Homeodomain-like"/>
    <property type="match status" value="1"/>
</dbReference>
<dbReference type="PANTHER" id="PTHR30328">
    <property type="entry name" value="TRANSCRIPTIONAL REPRESSOR"/>
    <property type="match status" value="1"/>
</dbReference>
<dbReference type="InterPro" id="IPR050109">
    <property type="entry name" value="HTH-type_TetR-like_transc_reg"/>
</dbReference>
<dbReference type="AlphaFoldDB" id="A0A2T1GN81"/>
<dbReference type="PROSITE" id="PS50977">
    <property type="entry name" value="HTH_TETR_2"/>
    <property type="match status" value="1"/>
</dbReference>
<dbReference type="EMBL" id="PVWO01000007">
    <property type="protein sequence ID" value="PSB59375.1"/>
    <property type="molecule type" value="Genomic_DNA"/>
</dbReference>
<accession>A0A2T1GN81</accession>
<dbReference type="PANTHER" id="PTHR30328:SF54">
    <property type="entry name" value="HTH-TYPE TRANSCRIPTIONAL REPRESSOR SCO4008"/>
    <property type="match status" value="1"/>
</dbReference>
<evidence type="ECO:0000313" key="5">
    <source>
        <dbReference type="EMBL" id="PSB59375.1"/>
    </source>
</evidence>
<comment type="caution">
    <text evidence="5">The sequence shown here is derived from an EMBL/GenBank/DDBJ whole genome shotgun (WGS) entry which is preliminary data.</text>
</comment>
<feature type="domain" description="HTH tetR-type" evidence="4">
    <location>
        <begin position="29"/>
        <end position="89"/>
    </location>
</feature>
<dbReference type="GO" id="GO:0006355">
    <property type="term" value="P:regulation of DNA-templated transcription"/>
    <property type="evidence" value="ECO:0007669"/>
    <property type="project" value="UniProtKB-ARBA"/>
</dbReference>
<feature type="DNA-binding region" description="H-T-H motif" evidence="2">
    <location>
        <begin position="52"/>
        <end position="71"/>
    </location>
</feature>
<evidence type="ECO:0000313" key="6">
    <source>
        <dbReference type="Proteomes" id="UP000238937"/>
    </source>
</evidence>
<keyword evidence="6" id="KW-1185">Reference proteome</keyword>
<evidence type="ECO:0000259" key="4">
    <source>
        <dbReference type="PROSITE" id="PS50977"/>
    </source>
</evidence>